<dbReference type="PROSITE" id="PS51257">
    <property type="entry name" value="PROKAR_LIPOPROTEIN"/>
    <property type="match status" value="1"/>
</dbReference>
<sequence length="157" mass="16398">MPSRPDLPALALLTCLSLASCTEDPVPSDSDTDTTGDDTSTTGTTGADESTGADYPSLDERPCPEDSILTAENFGAPFMLTHCTGCHHVALKEGERAGAPLGIDFESLKKVRAQADRIWARAADQNATMPPVGPPSADERARLGEWLACGAPTAAEL</sequence>
<dbReference type="EMBL" id="CP114040">
    <property type="protein sequence ID" value="WAS90185.1"/>
    <property type="molecule type" value="Genomic_DNA"/>
</dbReference>
<evidence type="ECO:0000313" key="2">
    <source>
        <dbReference type="EMBL" id="WAS90185.1"/>
    </source>
</evidence>
<keyword evidence="3" id="KW-1185">Reference proteome</keyword>
<protein>
    <recommendedName>
        <fullName evidence="4">Cytochrome c domain-containing protein</fullName>
    </recommendedName>
</protein>
<evidence type="ECO:0008006" key="4">
    <source>
        <dbReference type="Google" id="ProtNLM"/>
    </source>
</evidence>
<accession>A0ABY7GTC6</accession>
<feature type="compositionally biased region" description="Low complexity" evidence="1">
    <location>
        <begin position="37"/>
        <end position="54"/>
    </location>
</feature>
<dbReference type="SUPFAM" id="SSF46626">
    <property type="entry name" value="Cytochrome c"/>
    <property type="match status" value="1"/>
</dbReference>
<dbReference type="RefSeq" id="WP_269032516.1">
    <property type="nucleotide sequence ID" value="NZ_CP114040.1"/>
</dbReference>
<evidence type="ECO:0000256" key="1">
    <source>
        <dbReference type="SAM" id="MobiDB-lite"/>
    </source>
</evidence>
<name>A0ABY7GTC6_9BACT</name>
<proteinExistence type="predicted"/>
<evidence type="ECO:0000313" key="3">
    <source>
        <dbReference type="Proteomes" id="UP001164459"/>
    </source>
</evidence>
<feature type="region of interest" description="Disordered" evidence="1">
    <location>
        <begin position="21"/>
        <end position="64"/>
    </location>
</feature>
<organism evidence="2 3">
    <name type="scientific">Nannocystis punicea</name>
    <dbReference type="NCBI Taxonomy" id="2995304"/>
    <lineage>
        <taxon>Bacteria</taxon>
        <taxon>Pseudomonadati</taxon>
        <taxon>Myxococcota</taxon>
        <taxon>Polyangia</taxon>
        <taxon>Nannocystales</taxon>
        <taxon>Nannocystaceae</taxon>
        <taxon>Nannocystis</taxon>
    </lineage>
</organism>
<reference evidence="2" key="1">
    <citation type="submission" date="2022-11" db="EMBL/GenBank/DDBJ databases">
        <title>Minimal conservation of predation-associated metabolite biosynthetic gene clusters underscores biosynthetic potential of Myxococcota including descriptions for ten novel species: Archangium lansinium sp. nov., Myxococcus landrumus sp. nov., Nannocystis bai.</title>
        <authorList>
            <person name="Ahearne A."/>
            <person name="Stevens C."/>
            <person name="Dowd S."/>
        </authorList>
    </citation>
    <scope>NUCLEOTIDE SEQUENCE</scope>
    <source>
        <strain evidence="2">Fl3</strain>
    </source>
</reference>
<gene>
    <name evidence="2" type="ORF">O0S08_28660</name>
</gene>
<dbReference type="InterPro" id="IPR036909">
    <property type="entry name" value="Cyt_c-like_dom_sf"/>
</dbReference>
<dbReference type="Proteomes" id="UP001164459">
    <property type="component" value="Chromosome"/>
</dbReference>